<dbReference type="Proteomes" id="UP000014257">
    <property type="component" value="Unassembled WGS sequence"/>
</dbReference>
<reference evidence="1 2" key="1">
    <citation type="journal article" date="2013" name="PLoS ONE">
        <title>Lactobacillus paracasei comparative genomics: towards species pan-genome definition and exploitation of diversity.</title>
        <authorList>
            <person name="Smokvina T."/>
            <person name="Wels M."/>
            <person name="Polka J."/>
            <person name="Chervaux C."/>
            <person name="Brisse S."/>
            <person name="Boekhorst J."/>
            <person name="van Hylckama Vlieg J.E."/>
            <person name="Siezen R.J."/>
        </authorList>
    </citation>
    <scope>NUCLEOTIDE SEQUENCE [LARGE SCALE GENOMIC DNA]</scope>
    <source>
        <strain evidence="1 2">Lpp22</strain>
    </source>
</reference>
<evidence type="ECO:0000313" key="1">
    <source>
        <dbReference type="EMBL" id="EPC22397.1"/>
    </source>
</evidence>
<organism evidence="1 2">
    <name type="scientific">Lacticaseibacillus paracasei subsp. paracasei Lpp22</name>
    <dbReference type="NCBI Taxonomy" id="1256221"/>
    <lineage>
        <taxon>Bacteria</taxon>
        <taxon>Bacillati</taxon>
        <taxon>Bacillota</taxon>
        <taxon>Bacilli</taxon>
        <taxon>Lactobacillales</taxon>
        <taxon>Lactobacillaceae</taxon>
        <taxon>Lacticaseibacillus</taxon>
    </lineage>
</organism>
<protein>
    <submittedName>
        <fullName evidence="1">Uncharacterized protein</fullName>
    </submittedName>
</protein>
<sequence>MMQDRYVGDIGDFGKLGFLRALEIAGLSLGVNWYYTTPSGSEKIQGDGRHLINQKYFDCDQNLASTLYKLSKSQTSRNLVTLENSHVLQTGIFFRAQVPGKESRVNWHQHALDALQQADLVFLDPDNGLSVKSVSRNSKKAVKYVFDDEIRDYLVRGQSVAFYQHRPHKSEHLYLSEAKSRIDNICNSLKFSIWVLTLPRHSVREIFVISPDERQDRLISKAVLSITNGSWNKYEIIKLQSTQPRT</sequence>
<dbReference type="AlphaFoldDB" id="A0A8E0I8I7"/>
<name>A0A8E0I8I7_LACPA</name>
<accession>A0A8E0I8I7</accession>
<proteinExistence type="predicted"/>
<gene>
    <name evidence="1" type="ORF">Lpp22_2491</name>
</gene>
<dbReference type="EMBL" id="ANMI01000257">
    <property type="protein sequence ID" value="EPC22397.1"/>
    <property type="molecule type" value="Genomic_DNA"/>
</dbReference>
<comment type="caution">
    <text evidence="1">The sequence shown here is derived from an EMBL/GenBank/DDBJ whole genome shotgun (WGS) entry which is preliminary data.</text>
</comment>
<evidence type="ECO:0000313" key="2">
    <source>
        <dbReference type="Proteomes" id="UP000014257"/>
    </source>
</evidence>